<proteinExistence type="inferred from homology"/>
<keyword evidence="4 6" id="KW-0289">Folate biosynthesis</keyword>
<evidence type="ECO:0000313" key="9">
    <source>
        <dbReference type="Proteomes" id="UP000707352"/>
    </source>
</evidence>
<keyword evidence="9" id="KW-1185">Reference proteome</keyword>
<evidence type="ECO:0000256" key="6">
    <source>
        <dbReference type="RuleBase" id="RU362079"/>
    </source>
</evidence>
<evidence type="ECO:0000256" key="3">
    <source>
        <dbReference type="ARBA" id="ARBA00005708"/>
    </source>
</evidence>
<comment type="pathway">
    <text evidence="2 6">Cofactor biosynthesis; tetrahydrofolate biosynthesis; 2-amino-4-hydroxy-6-hydroxymethyl-7,8-dihydropteridine diphosphate from 7,8-dihydroneopterin triphosphate: step 3/4.</text>
</comment>
<dbReference type="Gene3D" id="3.30.1130.10">
    <property type="match status" value="1"/>
</dbReference>
<reference evidence="8 9" key="1">
    <citation type="submission" date="2020-03" db="EMBL/GenBank/DDBJ databases">
        <title>The genome sequence of Microvirga sp. c23x22.</title>
        <authorList>
            <person name="Zhang X."/>
        </authorList>
    </citation>
    <scope>NUCLEOTIDE SEQUENCE [LARGE SCALE GENOMIC DNA]</scope>
    <source>
        <strain evidence="9">c23x22</strain>
    </source>
</reference>
<name>A0ABX0VD92_9HYPH</name>
<feature type="domain" description="Dihydroneopterin aldolase/epimerase" evidence="7">
    <location>
        <begin position="5"/>
        <end position="118"/>
    </location>
</feature>
<dbReference type="NCBIfam" id="TIGR00526">
    <property type="entry name" value="folB_dom"/>
    <property type="match status" value="1"/>
</dbReference>
<dbReference type="EC" id="4.1.2.25" evidence="6"/>
<dbReference type="GO" id="GO:0004150">
    <property type="term" value="F:dihydroneopterin aldolase activity"/>
    <property type="evidence" value="ECO:0007669"/>
    <property type="project" value="UniProtKB-EC"/>
</dbReference>
<evidence type="ECO:0000259" key="7">
    <source>
        <dbReference type="SMART" id="SM00905"/>
    </source>
</evidence>
<keyword evidence="5 6" id="KW-0456">Lyase</keyword>
<dbReference type="RefSeq" id="WP_167673019.1">
    <property type="nucleotide sequence ID" value="NZ_JAATJS010000003.1"/>
</dbReference>
<organism evidence="8 9">
    <name type="scientific">Microvirga terricola</name>
    <dbReference type="NCBI Taxonomy" id="2719797"/>
    <lineage>
        <taxon>Bacteria</taxon>
        <taxon>Pseudomonadati</taxon>
        <taxon>Pseudomonadota</taxon>
        <taxon>Alphaproteobacteria</taxon>
        <taxon>Hyphomicrobiales</taxon>
        <taxon>Methylobacteriaceae</taxon>
        <taxon>Microvirga</taxon>
    </lineage>
</organism>
<dbReference type="Pfam" id="PF02152">
    <property type="entry name" value="FolB"/>
    <property type="match status" value="1"/>
</dbReference>
<sequence length="122" mass="13474">MTDTITLTRLALYAHHGVFAEEARLGQRFYVSLRCLLDLRAAGQADDYHQSVCYARLAKLVHTLGTTRRFHTIEGLAEAIAAGVLEGFPPVETVVVRVEKPEAPVPFILDSVAVEIERSRNG</sequence>
<dbReference type="SUPFAM" id="SSF55620">
    <property type="entry name" value="Tetrahydrobiopterin biosynthesis enzymes-like"/>
    <property type="match status" value="1"/>
</dbReference>
<dbReference type="SMART" id="SM00905">
    <property type="entry name" value="FolB"/>
    <property type="match status" value="1"/>
</dbReference>
<dbReference type="PANTHER" id="PTHR42844:SF1">
    <property type="entry name" value="DIHYDRONEOPTERIN ALDOLASE 1-RELATED"/>
    <property type="match status" value="1"/>
</dbReference>
<evidence type="ECO:0000256" key="4">
    <source>
        <dbReference type="ARBA" id="ARBA00022909"/>
    </source>
</evidence>
<dbReference type="CDD" id="cd00534">
    <property type="entry name" value="DHNA_DHNTPE"/>
    <property type="match status" value="1"/>
</dbReference>
<evidence type="ECO:0000256" key="2">
    <source>
        <dbReference type="ARBA" id="ARBA00005013"/>
    </source>
</evidence>
<dbReference type="InterPro" id="IPR043133">
    <property type="entry name" value="GTP-CH-I_C/QueF"/>
</dbReference>
<comment type="caution">
    <text evidence="8">The sequence shown here is derived from an EMBL/GenBank/DDBJ whole genome shotgun (WGS) entry which is preliminary data.</text>
</comment>
<dbReference type="EMBL" id="JAATJS010000003">
    <property type="protein sequence ID" value="NIX77134.1"/>
    <property type="molecule type" value="Genomic_DNA"/>
</dbReference>
<dbReference type="InterPro" id="IPR006157">
    <property type="entry name" value="FolB_dom"/>
</dbReference>
<comment type="similarity">
    <text evidence="3 6">Belongs to the DHNA family.</text>
</comment>
<comment type="catalytic activity">
    <reaction evidence="1 6">
        <text>7,8-dihydroneopterin = 6-hydroxymethyl-7,8-dihydropterin + glycolaldehyde</text>
        <dbReference type="Rhea" id="RHEA:10540"/>
        <dbReference type="ChEBI" id="CHEBI:17001"/>
        <dbReference type="ChEBI" id="CHEBI:17071"/>
        <dbReference type="ChEBI" id="CHEBI:44841"/>
        <dbReference type="EC" id="4.1.2.25"/>
    </reaction>
</comment>
<evidence type="ECO:0000313" key="8">
    <source>
        <dbReference type="EMBL" id="NIX77134.1"/>
    </source>
</evidence>
<dbReference type="InterPro" id="IPR006156">
    <property type="entry name" value="Dihydroneopterin_aldolase"/>
</dbReference>
<accession>A0ABX0VD92</accession>
<dbReference type="Proteomes" id="UP000707352">
    <property type="component" value="Unassembled WGS sequence"/>
</dbReference>
<comment type="function">
    <text evidence="6">Catalyzes the conversion of 7,8-dihydroneopterin to 6-hydroxymethyl-7,8-dihydropterin.</text>
</comment>
<dbReference type="NCBIfam" id="TIGR00525">
    <property type="entry name" value="folB"/>
    <property type="match status" value="1"/>
</dbReference>
<evidence type="ECO:0000256" key="1">
    <source>
        <dbReference type="ARBA" id="ARBA00001353"/>
    </source>
</evidence>
<dbReference type="PANTHER" id="PTHR42844">
    <property type="entry name" value="DIHYDRONEOPTERIN ALDOLASE 1-RELATED"/>
    <property type="match status" value="1"/>
</dbReference>
<protein>
    <recommendedName>
        <fullName evidence="6">7,8-dihydroneopterin aldolase</fullName>
        <ecNumber evidence="6">4.1.2.25</ecNumber>
    </recommendedName>
</protein>
<evidence type="ECO:0000256" key="5">
    <source>
        <dbReference type="ARBA" id="ARBA00023239"/>
    </source>
</evidence>
<gene>
    <name evidence="8" type="primary">folB</name>
    <name evidence="8" type="ORF">HB375_10975</name>
</gene>